<feature type="domain" description="GH16" evidence="18">
    <location>
        <begin position="66"/>
        <end position="280"/>
    </location>
</feature>
<evidence type="ECO:0000256" key="4">
    <source>
        <dbReference type="ARBA" id="ARBA00022676"/>
    </source>
</evidence>
<dbReference type="EMBL" id="FO082051">
    <property type="protein sequence ID" value="CCE81373.1"/>
    <property type="molecule type" value="Genomic_DNA"/>
</dbReference>
<name>G8YDX4_PICSO</name>
<dbReference type="InterPro" id="IPR017168">
    <property type="entry name" value="CHR-like"/>
</dbReference>
<keyword evidence="6 17" id="KW-0732">Signal</keyword>
<evidence type="ECO:0000256" key="10">
    <source>
        <dbReference type="ARBA" id="ARBA00023288"/>
    </source>
</evidence>
<dbReference type="FunCoup" id="G8YDX4">
    <property type="interactions" value="650"/>
</dbReference>
<feature type="compositionally biased region" description="Gly residues" evidence="16">
    <location>
        <begin position="391"/>
        <end position="400"/>
    </location>
</feature>
<reference evidence="19 20" key="1">
    <citation type="journal article" date="2012" name="G3 (Bethesda)">
        <title>Pichia sorbitophila, an interspecies yeast hybrid reveals early steps of genome resolution following polyploidization.</title>
        <authorList>
            <person name="Leh Louis V."/>
            <person name="Despons L."/>
            <person name="Friedrich A."/>
            <person name="Martin T."/>
            <person name="Durrens P."/>
            <person name="Casaregola S."/>
            <person name="Neuveglise C."/>
            <person name="Fairhead C."/>
            <person name="Marck C."/>
            <person name="Cruz J.A."/>
            <person name="Straub M.L."/>
            <person name="Kugler V."/>
            <person name="Sacerdot C."/>
            <person name="Uzunov Z."/>
            <person name="Thierry A."/>
            <person name="Weiss S."/>
            <person name="Bleykasten C."/>
            <person name="De Montigny J."/>
            <person name="Jacques N."/>
            <person name="Jung P."/>
            <person name="Lemaire M."/>
            <person name="Mallet S."/>
            <person name="Morel G."/>
            <person name="Richard G.F."/>
            <person name="Sarkar A."/>
            <person name="Savel G."/>
            <person name="Schacherer J."/>
            <person name="Seret M.L."/>
            <person name="Talla E."/>
            <person name="Samson G."/>
            <person name="Jubin C."/>
            <person name="Poulain J."/>
            <person name="Vacherie B."/>
            <person name="Barbe V."/>
            <person name="Pelletier E."/>
            <person name="Sherman D.J."/>
            <person name="Westhof E."/>
            <person name="Weissenbach J."/>
            <person name="Baret P.V."/>
            <person name="Wincker P."/>
            <person name="Gaillardin C."/>
            <person name="Dujon B."/>
            <person name="Souciet J.L."/>
        </authorList>
    </citation>
    <scope>NUCLEOTIDE SEQUENCE [LARGE SCALE GENOMIC DNA]</scope>
    <source>
        <strain evidence="20">ATCC MYA-4447 / BCRC 22081 / CBS 7064 / NBRC 10061 / NRRL Y-12695</strain>
    </source>
</reference>
<evidence type="ECO:0000256" key="14">
    <source>
        <dbReference type="PIRNR" id="PIRNR037299"/>
    </source>
</evidence>
<evidence type="ECO:0000256" key="6">
    <source>
        <dbReference type="ARBA" id="ARBA00022729"/>
    </source>
</evidence>
<evidence type="ECO:0000256" key="7">
    <source>
        <dbReference type="ARBA" id="ARBA00022801"/>
    </source>
</evidence>
<keyword evidence="5" id="KW-0808">Transferase</keyword>
<keyword evidence="12" id="KW-0961">Cell wall biogenesis/degradation</keyword>
<dbReference type="InterPro" id="IPR013320">
    <property type="entry name" value="ConA-like_dom_sf"/>
</dbReference>
<keyword evidence="11" id="KW-0326">Glycosidase</keyword>
<dbReference type="CDD" id="cd06923">
    <property type="entry name" value="ChtBD1_GH16"/>
    <property type="match status" value="1"/>
</dbReference>
<keyword evidence="9" id="KW-0325">Glycoprotein</keyword>
<dbReference type="CDD" id="cd02183">
    <property type="entry name" value="GH16_fungal_CRH1_transglycosylase"/>
    <property type="match status" value="1"/>
</dbReference>
<keyword evidence="20" id="KW-1185">Reference proteome</keyword>
<evidence type="ECO:0000256" key="11">
    <source>
        <dbReference type="ARBA" id="ARBA00023295"/>
    </source>
</evidence>
<dbReference type="GO" id="GO:0009277">
    <property type="term" value="C:fungal-type cell wall"/>
    <property type="evidence" value="ECO:0007669"/>
    <property type="project" value="UniProtKB-ARBA"/>
</dbReference>
<evidence type="ECO:0000256" key="9">
    <source>
        <dbReference type="ARBA" id="ARBA00023180"/>
    </source>
</evidence>
<gene>
    <name evidence="19" type="primary">Piso0_001273</name>
    <name evidence="19" type="ORF">GNLVRS01_PISO0I01306g</name>
</gene>
<dbReference type="InParanoid" id="G8YDX4"/>
<dbReference type="PIRSF" id="PIRSF037299">
    <property type="entry name" value="Glycosidase_CRH1_prd"/>
    <property type="match status" value="1"/>
</dbReference>
<feature type="compositionally biased region" description="Low complexity" evidence="16">
    <location>
        <begin position="401"/>
        <end position="413"/>
    </location>
</feature>
<evidence type="ECO:0000256" key="12">
    <source>
        <dbReference type="ARBA" id="ARBA00023316"/>
    </source>
</evidence>
<dbReference type="Proteomes" id="UP000005222">
    <property type="component" value="Chromosome I"/>
</dbReference>
<feature type="compositionally biased region" description="Acidic residues" evidence="16">
    <location>
        <begin position="353"/>
        <end position="363"/>
    </location>
</feature>
<dbReference type="PANTHER" id="PTHR10963:SF22">
    <property type="entry name" value="GLYCOSIDASE CRH2-RELATED"/>
    <property type="match status" value="1"/>
</dbReference>
<dbReference type="PANTHER" id="PTHR10963">
    <property type="entry name" value="GLYCOSYL HYDROLASE-RELATED"/>
    <property type="match status" value="1"/>
</dbReference>
<dbReference type="STRING" id="559304.G8YDX4"/>
<dbReference type="InterPro" id="IPR050546">
    <property type="entry name" value="Glycosyl_Hydrlase_16"/>
</dbReference>
<evidence type="ECO:0000256" key="8">
    <source>
        <dbReference type="ARBA" id="ARBA00023136"/>
    </source>
</evidence>
<dbReference type="AlphaFoldDB" id="G8YDX4"/>
<dbReference type="GO" id="GO:0016757">
    <property type="term" value="F:glycosyltransferase activity"/>
    <property type="evidence" value="ECO:0007669"/>
    <property type="project" value="UniProtKB-KW"/>
</dbReference>
<evidence type="ECO:0000256" key="17">
    <source>
        <dbReference type="SAM" id="SignalP"/>
    </source>
</evidence>
<accession>G8YDX4</accession>
<keyword evidence="3" id="KW-0336">GPI-anchor</keyword>
<dbReference type="EC" id="3.2.-.-" evidence="14"/>
<keyword evidence="8 14" id="KW-0472">Membrane</keyword>
<proteinExistence type="inferred from homology"/>
<evidence type="ECO:0000256" key="15">
    <source>
        <dbReference type="PIRSR" id="PIRSR037299-1"/>
    </source>
</evidence>
<feature type="signal peptide" evidence="17">
    <location>
        <begin position="1"/>
        <end position="24"/>
    </location>
</feature>
<feature type="region of interest" description="Disordered" evidence="16">
    <location>
        <begin position="345"/>
        <end position="449"/>
    </location>
</feature>
<dbReference type="GO" id="GO:0031505">
    <property type="term" value="P:fungal-type cell wall organization"/>
    <property type="evidence" value="ECO:0007669"/>
    <property type="project" value="UniProtKB-ARBA"/>
</dbReference>
<evidence type="ECO:0000256" key="3">
    <source>
        <dbReference type="ARBA" id="ARBA00022622"/>
    </source>
</evidence>
<organism evidence="19 20">
    <name type="scientific">Pichia sorbitophila (strain ATCC MYA-4447 / BCRC 22081 / CBS 7064 / NBRC 10061 / NRRL Y-12695)</name>
    <name type="common">Hybrid yeast</name>
    <dbReference type="NCBI Taxonomy" id="559304"/>
    <lineage>
        <taxon>Eukaryota</taxon>
        <taxon>Fungi</taxon>
        <taxon>Dikarya</taxon>
        <taxon>Ascomycota</taxon>
        <taxon>Saccharomycotina</taxon>
        <taxon>Pichiomycetes</taxon>
        <taxon>Debaryomycetaceae</taxon>
        <taxon>Millerozyma</taxon>
    </lineage>
</organism>
<sequence length="471" mass="51171">MVFGSTRIFFILASFIGLVQLVVGTDVVKCNASHSCPESLPCCSQYGQCGTGAYCLGGCDVRFSYNLSACMPMPVMDSFKTTFDSKDVLKKQDDYLGNASESDWIYTGYVGTHDDAVLLQMPNHTSGTVISSTKYLWYGKVSAKLKTSHRRGVVTAFILYSNVQDEIDFESVGYNLTAPQSNYYSHGILDYKNAKNSTTSDTFENYHDYTIDWKEDKIEWFVDGEKVRTLSKNDTWNDTSKRHDYPQTPSRVQLSLWPAGDPSNGKGTIEWAGGEIDWDAPDIKDNGYYYAYVKELNVTAYDLPSGVKKVNGSDHSNHFDAFLYNSTKGNDDDIYLTNKKAWLGNGKATGFDPDNDSDSDDDDDKKSKSSKSTNSSGKTKTKTNANVPTGKGVGNQGGNSGSDSTDNGSSTNTYDPDSGFVQNSKHSSGSGSSGGKSGGKSSSSKNDASTFDARGTLALVGGLILGFLSLF</sequence>
<dbReference type="OrthoDB" id="4781at2759"/>
<evidence type="ECO:0000256" key="1">
    <source>
        <dbReference type="ARBA" id="ARBA00000822"/>
    </source>
</evidence>
<dbReference type="GO" id="GO:0005975">
    <property type="term" value="P:carbohydrate metabolic process"/>
    <property type="evidence" value="ECO:0007669"/>
    <property type="project" value="InterPro"/>
</dbReference>
<evidence type="ECO:0000256" key="5">
    <source>
        <dbReference type="ARBA" id="ARBA00022679"/>
    </source>
</evidence>
<comment type="similarity">
    <text evidence="13">Belongs to the glycosyl hydrolase 16 family. CRH1 subfamily.</text>
</comment>
<evidence type="ECO:0000256" key="16">
    <source>
        <dbReference type="SAM" id="MobiDB-lite"/>
    </source>
</evidence>
<dbReference type="SUPFAM" id="SSF49899">
    <property type="entry name" value="Concanavalin A-like lectins/glucanases"/>
    <property type="match status" value="1"/>
</dbReference>
<dbReference type="GO" id="GO:0098552">
    <property type="term" value="C:side of membrane"/>
    <property type="evidence" value="ECO:0007669"/>
    <property type="project" value="UniProtKB-KW"/>
</dbReference>
<dbReference type="Gene3D" id="2.60.120.200">
    <property type="match status" value="1"/>
</dbReference>
<evidence type="ECO:0000313" key="20">
    <source>
        <dbReference type="Proteomes" id="UP000005222"/>
    </source>
</evidence>
<dbReference type="GO" id="GO:0008843">
    <property type="term" value="F:endochitinase activity"/>
    <property type="evidence" value="ECO:0007669"/>
    <property type="project" value="UniProtKB-EC"/>
</dbReference>
<keyword evidence="7 14" id="KW-0378">Hydrolase</keyword>
<dbReference type="PROSITE" id="PS51762">
    <property type="entry name" value="GH16_2"/>
    <property type="match status" value="1"/>
</dbReference>
<evidence type="ECO:0000259" key="18">
    <source>
        <dbReference type="PROSITE" id="PS51762"/>
    </source>
</evidence>
<dbReference type="InterPro" id="IPR000757">
    <property type="entry name" value="Beta-glucanase-like"/>
</dbReference>
<keyword evidence="10" id="KW-0449">Lipoprotein</keyword>
<dbReference type="eggNOG" id="ENOG502QVQI">
    <property type="taxonomic scope" value="Eukaryota"/>
</dbReference>
<feature type="compositionally biased region" description="Low complexity" evidence="16">
    <location>
        <begin position="370"/>
        <end position="384"/>
    </location>
</feature>
<feature type="active site" description="Nucleophile" evidence="15">
    <location>
        <position position="166"/>
    </location>
</feature>
<evidence type="ECO:0000256" key="13">
    <source>
        <dbReference type="ARBA" id="ARBA00038074"/>
    </source>
</evidence>
<dbReference type="FunFam" id="2.60.120.200:FF:000159">
    <property type="entry name" value="Glycosidase"/>
    <property type="match status" value="1"/>
</dbReference>
<comment type="subcellular location">
    <subcellularLocation>
        <location evidence="2">Membrane</location>
        <topology evidence="2">Lipid-anchor</topology>
        <topology evidence="2">GPI-anchor</topology>
    </subcellularLocation>
</comment>
<dbReference type="Pfam" id="PF00722">
    <property type="entry name" value="Glyco_hydro_16"/>
    <property type="match status" value="1"/>
</dbReference>
<keyword evidence="4" id="KW-0328">Glycosyltransferase</keyword>
<feature type="active site" description="Proton donor" evidence="15">
    <location>
        <position position="170"/>
    </location>
</feature>
<feature type="chain" id="PRO_5003518756" description="Crh-like protein" evidence="17">
    <location>
        <begin position="25"/>
        <end position="471"/>
    </location>
</feature>
<comment type="catalytic activity">
    <reaction evidence="1">
        <text>Random endo-hydrolysis of N-acetyl-beta-D-glucosaminide (1-&gt;4)-beta-linkages in chitin and chitodextrins.</text>
        <dbReference type="EC" id="3.2.1.14"/>
    </reaction>
</comment>
<dbReference type="OMA" id="DWHTYTI"/>
<evidence type="ECO:0000256" key="2">
    <source>
        <dbReference type="ARBA" id="ARBA00004589"/>
    </source>
</evidence>
<protein>
    <recommendedName>
        <fullName evidence="14">Crh-like protein</fullName>
        <ecNumber evidence="14">3.2.-.-</ecNumber>
    </recommendedName>
</protein>
<dbReference type="HOGENOM" id="CLU_040459_0_0_1"/>
<evidence type="ECO:0000313" key="19">
    <source>
        <dbReference type="EMBL" id="CCE81373.1"/>
    </source>
</evidence>